<feature type="region of interest" description="Disordered" evidence="2">
    <location>
        <begin position="1"/>
        <end position="51"/>
    </location>
</feature>
<proteinExistence type="predicted"/>
<dbReference type="InterPro" id="IPR011010">
    <property type="entry name" value="DNA_brk_join_enz"/>
</dbReference>
<dbReference type="AlphaFoldDB" id="A0A6J4V0P0"/>
<evidence type="ECO:0000256" key="2">
    <source>
        <dbReference type="SAM" id="MobiDB-lite"/>
    </source>
</evidence>
<organism evidence="3">
    <name type="scientific">uncultured Thermomicrobiales bacterium</name>
    <dbReference type="NCBI Taxonomy" id="1645740"/>
    <lineage>
        <taxon>Bacteria</taxon>
        <taxon>Pseudomonadati</taxon>
        <taxon>Thermomicrobiota</taxon>
        <taxon>Thermomicrobia</taxon>
        <taxon>Thermomicrobiales</taxon>
        <taxon>environmental samples</taxon>
    </lineage>
</organism>
<evidence type="ECO:0000256" key="1">
    <source>
        <dbReference type="ARBA" id="ARBA00023172"/>
    </source>
</evidence>
<gene>
    <name evidence="3" type="ORF">AVDCRST_MAG49-2852</name>
</gene>
<evidence type="ECO:0000313" key="3">
    <source>
        <dbReference type="EMBL" id="CAA9565199.1"/>
    </source>
</evidence>
<keyword evidence="1" id="KW-0233">DNA recombination</keyword>
<feature type="compositionally biased region" description="Gly residues" evidence="2">
    <location>
        <begin position="30"/>
        <end position="45"/>
    </location>
</feature>
<dbReference type="InterPro" id="IPR013762">
    <property type="entry name" value="Integrase-like_cat_sf"/>
</dbReference>
<dbReference type="GO" id="GO:0006310">
    <property type="term" value="P:DNA recombination"/>
    <property type="evidence" value="ECO:0007669"/>
    <property type="project" value="UniProtKB-KW"/>
</dbReference>
<dbReference type="SUPFAM" id="SSF56349">
    <property type="entry name" value="DNA breaking-rejoining enzymes"/>
    <property type="match status" value="1"/>
</dbReference>
<reference evidence="3" key="1">
    <citation type="submission" date="2020-02" db="EMBL/GenBank/DDBJ databases">
        <authorList>
            <person name="Meier V. D."/>
        </authorList>
    </citation>
    <scope>NUCLEOTIDE SEQUENCE</scope>
    <source>
        <strain evidence="3">AVDCRST_MAG49</strain>
    </source>
</reference>
<dbReference type="EMBL" id="CADCWG010000199">
    <property type="protein sequence ID" value="CAA9565199.1"/>
    <property type="molecule type" value="Genomic_DNA"/>
</dbReference>
<protein>
    <recommendedName>
        <fullName evidence="4">Tyr recombinase domain-containing protein</fullName>
    </recommendedName>
</protein>
<dbReference type="GO" id="GO:0015074">
    <property type="term" value="P:DNA integration"/>
    <property type="evidence" value="ECO:0007669"/>
    <property type="project" value="InterPro"/>
</dbReference>
<dbReference type="GO" id="GO:0003677">
    <property type="term" value="F:DNA binding"/>
    <property type="evidence" value="ECO:0007669"/>
    <property type="project" value="InterPro"/>
</dbReference>
<accession>A0A6J4V0P0</accession>
<evidence type="ECO:0008006" key="4">
    <source>
        <dbReference type="Google" id="ProtNLM"/>
    </source>
</evidence>
<sequence length="159" mass="17099">MAGGRGDRRRAARPAGRPPRERRLGPALRPGGGPRRPEGGQGGWVRPGPLRGHSLRAGLATSAAAAGIEERAFMAQTGHCSTVVLRRYIHDGKLFRTTPPLRWGSRRGLERAEERAGTQTGCRLLGVLGADSFWRDRAPSRVTTGTRGRRVLAASPLPV</sequence>
<dbReference type="Gene3D" id="1.10.443.10">
    <property type="entry name" value="Intergrase catalytic core"/>
    <property type="match status" value="1"/>
</dbReference>
<name>A0A6J4V0P0_9BACT</name>